<evidence type="ECO:0000313" key="3">
    <source>
        <dbReference type="Proteomes" id="UP000652761"/>
    </source>
</evidence>
<dbReference type="AlphaFoldDB" id="A0A843VLP3"/>
<feature type="region of interest" description="Disordered" evidence="1">
    <location>
        <begin position="50"/>
        <end position="95"/>
    </location>
</feature>
<sequence length="95" mass="10184">MYMDVDDRVFVPSSDVYMNLNTRLDECRFMTPEDLNMRLNVCRFMGGHTGGVPSPAEVSRARASRASASAEAEREPARVLETGQTGGGGAASQGA</sequence>
<dbReference type="EMBL" id="NMUH01002052">
    <property type="protein sequence ID" value="MQL97448.1"/>
    <property type="molecule type" value="Genomic_DNA"/>
</dbReference>
<accession>A0A843VLP3</accession>
<evidence type="ECO:0000256" key="1">
    <source>
        <dbReference type="SAM" id="MobiDB-lite"/>
    </source>
</evidence>
<proteinExistence type="predicted"/>
<evidence type="ECO:0000313" key="2">
    <source>
        <dbReference type="EMBL" id="MQL97448.1"/>
    </source>
</evidence>
<organism evidence="2 3">
    <name type="scientific">Colocasia esculenta</name>
    <name type="common">Wild taro</name>
    <name type="synonym">Arum esculentum</name>
    <dbReference type="NCBI Taxonomy" id="4460"/>
    <lineage>
        <taxon>Eukaryota</taxon>
        <taxon>Viridiplantae</taxon>
        <taxon>Streptophyta</taxon>
        <taxon>Embryophyta</taxon>
        <taxon>Tracheophyta</taxon>
        <taxon>Spermatophyta</taxon>
        <taxon>Magnoliopsida</taxon>
        <taxon>Liliopsida</taxon>
        <taxon>Araceae</taxon>
        <taxon>Aroideae</taxon>
        <taxon>Colocasieae</taxon>
        <taxon>Colocasia</taxon>
    </lineage>
</organism>
<feature type="compositionally biased region" description="Gly residues" evidence="1">
    <location>
        <begin position="84"/>
        <end position="95"/>
    </location>
</feature>
<comment type="caution">
    <text evidence="2">The sequence shown here is derived from an EMBL/GenBank/DDBJ whole genome shotgun (WGS) entry which is preliminary data.</text>
</comment>
<dbReference type="Proteomes" id="UP000652761">
    <property type="component" value="Unassembled WGS sequence"/>
</dbReference>
<keyword evidence="3" id="KW-1185">Reference proteome</keyword>
<reference evidence="2" key="1">
    <citation type="submission" date="2017-07" db="EMBL/GenBank/DDBJ databases">
        <title>Taro Niue Genome Assembly and Annotation.</title>
        <authorList>
            <person name="Atibalentja N."/>
            <person name="Keating K."/>
            <person name="Fields C.J."/>
        </authorList>
    </citation>
    <scope>NUCLEOTIDE SEQUENCE</scope>
    <source>
        <strain evidence="2">Niue_2</strain>
        <tissue evidence="2">Leaf</tissue>
    </source>
</reference>
<name>A0A843VLP3_COLES</name>
<protein>
    <submittedName>
        <fullName evidence="2">Uncharacterized protein</fullName>
    </submittedName>
</protein>
<gene>
    <name evidence="2" type="ORF">Taro_030142</name>
</gene>